<dbReference type="PANTHER" id="PTHR30487:SF0">
    <property type="entry name" value="PREPILIN LEADER PEPTIDASE_N-METHYLTRANSFERASE-RELATED"/>
    <property type="match status" value="1"/>
</dbReference>
<sequence>MAFFVFVIGTILGSFFNVCIYRIPEDESIAYPPSHCGKCNTKLKPLDLIPIMSWIFLKGKCRYCKEKVSIQYPLIEFLTGIIFTIIYLRFGFGIEFIKYTFLISILIISAVIDLKTQYVFFSVSLVGIVGGIIFSIVEIFINKNIFSVLLSIIIPLVILGLIILMTRKFDGMGIGDLEIFILISLYVSPKIVAVSLFLSIIFGGIVSAVIYLKGYRKKHIAFVPYIALGTLIAILFGEDIFNWYLSISMF</sequence>
<proteinExistence type="inferred from homology"/>
<accession>W6S2G8</accession>
<dbReference type="InterPro" id="IPR050882">
    <property type="entry name" value="Prepilin_peptidase/N-MTase"/>
</dbReference>
<name>W6S2G8_9CLOT</name>
<evidence type="ECO:0000256" key="4">
    <source>
        <dbReference type="ARBA" id="ARBA00022692"/>
    </source>
</evidence>
<evidence type="ECO:0000256" key="3">
    <source>
        <dbReference type="ARBA" id="ARBA00022475"/>
    </source>
</evidence>
<dbReference type="STRING" id="1216932.CM240_1338"/>
<dbReference type="Pfam" id="PF01478">
    <property type="entry name" value="Peptidase_A24"/>
    <property type="match status" value="1"/>
</dbReference>
<evidence type="ECO:0000259" key="8">
    <source>
        <dbReference type="Pfam" id="PF01478"/>
    </source>
</evidence>
<keyword evidence="6 7" id="KW-0472">Membrane</keyword>
<feature type="transmembrane region" description="Helical" evidence="7">
    <location>
        <begin position="171"/>
        <end position="187"/>
    </location>
</feature>
<feature type="transmembrane region" description="Helical" evidence="7">
    <location>
        <begin position="193"/>
        <end position="212"/>
    </location>
</feature>
<dbReference type="Gene3D" id="1.20.120.1220">
    <property type="match status" value="1"/>
</dbReference>
<evidence type="ECO:0000256" key="1">
    <source>
        <dbReference type="ARBA" id="ARBA00004651"/>
    </source>
</evidence>
<dbReference type="KEGG" id="clt:CM240_1338"/>
<dbReference type="OrthoDB" id="9789291at2"/>
<dbReference type="RefSeq" id="WP_044037589.1">
    <property type="nucleotide sequence ID" value="NZ_HG917868.1"/>
</dbReference>
<feature type="domain" description="Prepilin peptidase A24 N-terminal" evidence="9">
    <location>
        <begin position="7"/>
        <end position="90"/>
    </location>
</feature>
<evidence type="ECO:0000313" key="10">
    <source>
        <dbReference type="EMBL" id="CDM68497.2"/>
    </source>
</evidence>
<feature type="transmembrane region" description="Helical" evidence="7">
    <location>
        <begin position="72"/>
        <end position="90"/>
    </location>
</feature>
<feature type="transmembrane region" description="Helical" evidence="7">
    <location>
        <begin position="119"/>
        <end position="139"/>
    </location>
</feature>
<dbReference type="eggNOG" id="COG1989">
    <property type="taxonomic scope" value="Bacteria"/>
</dbReference>
<evidence type="ECO:0000256" key="7">
    <source>
        <dbReference type="SAM" id="Phobius"/>
    </source>
</evidence>
<dbReference type="GO" id="GO:0004190">
    <property type="term" value="F:aspartic-type endopeptidase activity"/>
    <property type="evidence" value="ECO:0007669"/>
    <property type="project" value="InterPro"/>
</dbReference>
<keyword evidence="3" id="KW-1003">Cell membrane</keyword>
<keyword evidence="5 7" id="KW-1133">Transmembrane helix</keyword>
<evidence type="ECO:0000259" key="9">
    <source>
        <dbReference type="Pfam" id="PF06750"/>
    </source>
</evidence>
<comment type="similarity">
    <text evidence="2">Belongs to the peptidase A24 family.</text>
</comment>
<gene>
    <name evidence="10" type="ORF">CM240_1338</name>
</gene>
<dbReference type="Pfam" id="PF06750">
    <property type="entry name" value="A24_N_bact"/>
    <property type="match status" value="1"/>
</dbReference>
<evidence type="ECO:0000313" key="11">
    <source>
        <dbReference type="Proteomes" id="UP000019426"/>
    </source>
</evidence>
<protein>
    <submittedName>
        <fullName evidence="10">Type IV leader peptidase family protein</fullName>
    </submittedName>
</protein>
<reference evidence="10 11" key="1">
    <citation type="submission" date="2013-11" db="EMBL/GenBank/DDBJ databases">
        <title>Complete genome sequence of Clostridum sp. M2/40.</title>
        <authorList>
            <person name="Wibberg D."/>
            <person name="Puehler A."/>
            <person name="Schlueter A."/>
        </authorList>
    </citation>
    <scope>NUCLEOTIDE SEQUENCE [LARGE SCALE GENOMIC DNA]</scope>
    <source>
        <strain evidence="11">M2/40</strain>
    </source>
</reference>
<dbReference type="AlphaFoldDB" id="W6S2G8"/>
<feature type="transmembrane region" description="Helical" evidence="7">
    <location>
        <begin position="6"/>
        <end position="23"/>
    </location>
</feature>
<dbReference type="GO" id="GO:0005886">
    <property type="term" value="C:plasma membrane"/>
    <property type="evidence" value="ECO:0007669"/>
    <property type="project" value="UniProtKB-SubCell"/>
</dbReference>
<dbReference type="Proteomes" id="UP000019426">
    <property type="component" value="Chromosome M2/40_rep1"/>
</dbReference>
<organism evidence="10 11">
    <name type="scientific">Clostridium bornimense</name>
    <dbReference type="NCBI Taxonomy" id="1216932"/>
    <lineage>
        <taxon>Bacteria</taxon>
        <taxon>Bacillati</taxon>
        <taxon>Bacillota</taxon>
        <taxon>Clostridia</taxon>
        <taxon>Eubacteriales</taxon>
        <taxon>Clostridiaceae</taxon>
        <taxon>Clostridium</taxon>
    </lineage>
</organism>
<comment type="subcellular location">
    <subcellularLocation>
        <location evidence="1">Cell membrane</location>
        <topology evidence="1">Multi-pass membrane protein</topology>
    </subcellularLocation>
</comment>
<feature type="transmembrane region" description="Helical" evidence="7">
    <location>
        <begin position="145"/>
        <end position="164"/>
    </location>
</feature>
<dbReference type="InterPro" id="IPR000045">
    <property type="entry name" value="Prepilin_IV_endopep_pep"/>
</dbReference>
<dbReference type="InterPro" id="IPR010627">
    <property type="entry name" value="Prepilin_pept_A24_N"/>
</dbReference>
<dbReference type="EMBL" id="HG917868">
    <property type="protein sequence ID" value="CDM68497.2"/>
    <property type="molecule type" value="Genomic_DNA"/>
</dbReference>
<evidence type="ECO:0000256" key="2">
    <source>
        <dbReference type="ARBA" id="ARBA00005801"/>
    </source>
</evidence>
<evidence type="ECO:0000256" key="5">
    <source>
        <dbReference type="ARBA" id="ARBA00022989"/>
    </source>
</evidence>
<feature type="transmembrane region" description="Helical" evidence="7">
    <location>
        <begin position="224"/>
        <end position="245"/>
    </location>
</feature>
<feature type="transmembrane region" description="Helical" evidence="7">
    <location>
        <begin position="96"/>
        <end position="112"/>
    </location>
</feature>
<dbReference type="PANTHER" id="PTHR30487">
    <property type="entry name" value="TYPE 4 PREPILIN-LIKE PROTEINS LEADER PEPTIDE-PROCESSING ENZYME"/>
    <property type="match status" value="1"/>
</dbReference>
<dbReference type="GO" id="GO:0006465">
    <property type="term" value="P:signal peptide processing"/>
    <property type="evidence" value="ECO:0007669"/>
    <property type="project" value="TreeGrafter"/>
</dbReference>
<keyword evidence="11" id="KW-1185">Reference proteome</keyword>
<evidence type="ECO:0000256" key="6">
    <source>
        <dbReference type="ARBA" id="ARBA00023136"/>
    </source>
</evidence>
<feature type="domain" description="Prepilin type IV endopeptidase peptidase" evidence="8">
    <location>
        <begin position="101"/>
        <end position="207"/>
    </location>
</feature>
<keyword evidence="4 7" id="KW-0812">Transmembrane</keyword>